<accession>A0A3M0CFG2</accession>
<dbReference type="PIRSF" id="PIRSF039012">
    <property type="entry name" value="ASP"/>
    <property type="match status" value="1"/>
</dbReference>
<dbReference type="EMBL" id="REFR01000011">
    <property type="protein sequence ID" value="RMB08142.1"/>
    <property type="molecule type" value="Genomic_DNA"/>
</dbReference>
<feature type="domain" description="Succinylglutamate desuccinylase/Aspartoacylase catalytic" evidence="6">
    <location>
        <begin position="81"/>
        <end position="273"/>
    </location>
</feature>
<dbReference type="AlphaFoldDB" id="A0A3M0CFG2"/>
<evidence type="ECO:0000259" key="6">
    <source>
        <dbReference type="Pfam" id="PF24827"/>
    </source>
</evidence>
<sequence>MTITGTILRTAIRMAVGAMLAGGLAASAPAVATEDTATRAAFTAGPLTAAPGTMVSGFLDIAEGVDTGTKVPVTIAHGAKPGPVLALIAGTHGYEYAPVIALHRVRRALDPSLLSGTVIMVHVANMPSFMERTVYRGPVDGKNLNRVYPGRADGTVSDRIAHAITAYVIAPADYVLDLHAGDGNEALRPYIYMPVTGDKAMDRAIRDMALAFGLDHIVIDDQRDMSARPTRYTDQTALVMGKPAITTETGQLGSVVEDWVGPAERGVWNILRHFSMIPGTATPVENPVWLTGYRVVTSPADGVFIPAVRDGYAVAAGGRLGVLQNLFGEPVATIRAPFDGIVNYVVATPPVRRGEPLAMVSRRADPPD</sequence>
<keyword evidence="4" id="KW-0862">Zinc</keyword>
<dbReference type="InParanoid" id="A0A3M0CFG2"/>
<dbReference type="GO" id="GO:0046872">
    <property type="term" value="F:metal ion binding"/>
    <property type="evidence" value="ECO:0007669"/>
    <property type="project" value="UniProtKB-KW"/>
</dbReference>
<evidence type="ECO:0000256" key="5">
    <source>
        <dbReference type="SAM" id="SignalP"/>
    </source>
</evidence>
<comment type="caution">
    <text evidence="7">The sequence shown here is derived from an EMBL/GenBank/DDBJ whole genome shotgun (WGS) entry which is preliminary data.</text>
</comment>
<dbReference type="CDD" id="cd18174">
    <property type="entry name" value="M14_ASTE_ASPA_like"/>
    <property type="match status" value="1"/>
</dbReference>
<evidence type="ECO:0000256" key="3">
    <source>
        <dbReference type="ARBA" id="ARBA00022801"/>
    </source>
</evidence>
<dbReference type="Proteomes" id="UP000271227">
    <property type="component" value="Unassembled WGS sequence"/>
</dbReference>
<dbReference type="GO" id="GO:0016811">
    <property type="term" value="F:hydrolase activity, acting on carbon-nitrogen (but not peptide) bonds, in linear amides"/>
    <property type="evidence" value="ECO:0007669"/>
    <property type="project" value="InterPro"/>
</dbReference>
<evidence type="ECO:0000256" key="2">
    <source>
        <dbReference type="ARBA" id="ARBA00022723"/>
    </source>
</evidence>
<keyword evidence="8" id="KW-1185">Reference proteome</keyword>
<comment type="cofactor">
    <cofactor evidence="1">
        <name>Zn(2+)</name>
        <dbReference type="ChEBI" id="CHEBI:29105"/>
    </cofactor>
</comment>
<gene>
    <name evidence="7" type="ORF">BXY39_2238</name>
</gene>
<evidence type="ECO:0000256" key="1">
    <source>
        <dbReference type="ARBA" id="ARBA00001947"/>
    </source>
</evidence>
<dbReference type="InterPro" id="IPR053138">
    <property type="entry name" value="N-alpha-Ac-DABA_deacetylase"/>
</dbReference>
<protein>
    <recommendedName>
        <fullName evidence="6">Succinylglutamate desuccinylase/Aspartoacylase catalytic domain-containing protein</fullName>
    </recommendedName>
</protein>
<evidence type="ECO:0000256" key="4">
    <source>
        <dbReference type="ARBA" id="ARBA00022833"/>
    </source>
</evidence>
<name>A0A3M0CFG2_9PROT</name>
<keyword evidence="5" id="KW-0732">Signal</keyword>
<dbReference type="InterPro" id="IPR055438">
    <property type="entry name" value="AstE_AspA_cat"/>
</dbReference>
<dbReference type="SUPFAM" id="SSF53187">
    <property type="entry name" value="Zn-dependent exopeptidases"/>
    <property type="match status" value="1"/>
</dbReference>
<feature type="signal peptide" evidence="5">
    <location>
        <begin position="1"/>
        <end position="32"/>
    </location>
</feature>
<keyword evidence="2" id="KW-0479">Metal-binding</keyword>
<dbReference type="InterPro" id="IPR043795">
    <property type="entry name" value="N-alpha-Ac-DABA-like"/>
</dbReference>
<dbReference type="PANTHER" id="PTHR37326:SF1">
    <property type="entry name" value="BLL3975 PROTEIN"/>
    <property type="match status" value="1"/>
</dbReference>
<dbReference type="GO" id="GO:0016788">
    <property type="term" value="F:hydrolase activity, acting on ester bonds"/>
    <property type="evidence" value="ECO:0007669"/>
    <property type="project" value="InterPro"/>
</dbReference>
<dbReference type="Gene3D" id="3.40.630.10">
    <property type="entry name" value="Zn peptidases"/>
    <property type="match status" value="1"/>
</dbReference>
<dbReference type="PANTHER" id="PTHR37326">
    <property type="entry name" value="BLL3975 PROTEIN"/>
    <property type="match status" value="1"/>
</dbReference>
<dbReference type="Pfam" id="PF24827">
    <property type="entry name" value="AstE_AspA_cat"/>
    <property type="match status" value="1"/>
</dbReference>
<feature type="chain" id="PRO_5018284453" description="Succinylglutamate desuccinylase/Aspartoacylase catalytic domain-containing protein" evidence="5">
    <location>
        <begin position="33"/>
        <end position="368"/>
    </location>
</feature>
<evidence type="ECO:0000313" key="8">
    <source>
        <dbReference type="Proteomes" id="UP000271227"/>
    </source>
</evidence>
<dbReference type="RefSeq" id="WP_211332203.1">
    <property type="nucleotide sequence ID" value="NZ_REFR01000011.1"/>
</dbReference>
<evidence type="ECO:0000313" key="7">
    <source>
        <dbReference type="EMBL" id="RMB08142.1"/>
    </source>
</evidence>
<reference evidence="7 8" key="1">
    <citation type="submission" date="2018-10" db="EMBL/GenBank/DDBJ databases">
        <title>Genomic Encyclopedia of Archaeal and Bacterial Type Strains, Phase II (KMG-II): from individual species to whole genera.</title>
        <authorList>
            <person name="Goeker M."/>
        </authorList>
    </citation>
    <scope>NUCLEOTIDE SEQUENCE [LARGE SCALE GENOMIC DNA]</scope>
    <source>
        <strain evidence="7 8">DSM 25217</strain>
    </source>
</reference>
<keyword evidence="3" id="KW-0378">Hydrolase</keyword>
<organism evidence="7 8">
    <name type="scientific">Eilatimonas milleporae</name>
    <dbReference type="NCBI Taxonomy" id="911205"/>
    <lineage>
        <taxon>Bacteria</taxon>
        <taxon>Pseudomonadati</taxon>
        <taxon>Pseudomonadota</taxon>
        <taxon>Alphaproteobacteria</taxon>
        <taxon>Kordiimonadales</taxon>
        <taxon>Kordiimonadaceae</taxon>
        <taxon>Eilatimonas</taxon>
    </lineage>
</organism>
<proteinExistence type="predicted"/>